<dbReference type="Proteomes" id="UP001150830">
    <property type="component" value="Unassembled WGS sequence"/>
</dbReference>
<dbReference type="EMBL" id="JAPNOA010000056">
    <property type="protein sequence ID" value="MCY0966560.1"/>
    <property type="molecule type" value="Genomic_DNA"/>
</dbReference>
<accession>A0A9X3ITQ4</accession>
<proteinExistence type="predicted"/>
<evidence type="ECO:0000313" key="2">
    <source>
        <dbReference type="Proteomes" id="UP001150830"/>
    </source>
</evidence>
<comment type="caution">
    <text evidence="1">The sequence shown here is derived from an EMBL/GenBank/DDBJ whole genome shotgun (WGS) entry which is preliminary data.</text>
</comment>
<protein>
    <recommendedName>
        <fullName evidence="3">2'-5' RNA ligase family protein</fullName>
    </recommendedName>
</protein>
<dbReference type="AlphaFoldDB" id="A0A9X3ITQ4"/>
<dbReference type="RefSeq" id="WP_283174764.1">
    <property type="nucleotide sequence ID" value="NZ_JAPNOA010000056.1"/>
</dbReference>
<sequence>MDSFANRQQQIYQSFRDQMNSQPLVSDGNLNKGSGCLLVLRYGPDVTRPLEEVSRRIASHIPALTYSADNLHTTIATGSALPLRARAHEDELTLFNRYRQFLSTRVTRMAEHWLGDIRIQPQGLLFNRNSVILATEPCEAFIELAKAIQVAANEEELPMQMPWGSHITVSRFLPEQHDLTILPDLLQPPRLPEFLQPVGLQLVWFECSAKHFRFIEEP</sequence>
<keyword evidence="2" id="KW-1185">Reference proteome</keyword>
<gene>
    <name evidence="1" type="ORF">OUO13_15340</name>
</gene>
<reference evidence="1" key="1">
    <citation type="submission" date="2022-11" db="EMBL/GenBank/DDBJ databases">
        <title>Parathalassolutuus dongxingensis gen. nov., sp. nov., a novel member of family Oceanospirillaceae isolated from a coastal shrimp pond in Guangxi, China.</title>
        <authorList>
            <person name="Chen H."/>
        </authorList>
    </citation>
    <scope>NUCLEOTIDE SEQUENCE</scope>
    <source>
        <strain evidence="1">G-43</strain>
    </source>
</reference>
<evidence type="ECO:0008006" key="3">
    <source>
        <dbReference type="Google" id="ProtNLM"/>
    </source>
</evidence>
<evidence type="ECO:0000313" key="1">
    <source>
        <dbReference type="EMBL" id="MCY0966560.1"/>
    </source>
</evidence>
<name>A0A9X3ITQ4_9GAMM</name>
<organism evidence="1 2">
    <name type="scientific">Parathalassolituus penaei</name>
    <dbReference type="NCBI Taxonomy" id="2997323"/>
    <lineage>
        <taxon>Bacteria</taxon>
        <taxon>Pseudomonadati</taxon>
        <taxon>Pseudomonadota</taxon>
        <taxon>Gammaproteobacteria</taxon>
        <taxon>Oceanospirillales</taxon>
        <taxon>Oceanospirillaceae</taxon>
        <taxon>Parathalassolituus</taxon>
    </lineage>
</organism>